<dbReference type="EMBL" id="APJX01000004">
    <property type="protein sequence ID" value="EMS79544.1"/>
    <property type="molecule type" value="Genomic_DNA"/>
</dbReference>
<name>S0G237_9BACT</name>
<dbReference type="SUPFAM" id="SSF53795">
    <property type="entry name" value="PEP carboxykinase-like"/>
    <property type="match status" value="1"/>
</dbReference>
<evidence type="ECO:0000313" key="1">
    <source>
        <dbReference type="EMBL" id="EMS79544.1"/>
    </source>
</evidence>
<sequence>MTARVVLNFHDLIIVSGQDLPGVLKNKIQAGAGRFVSKALPSPGPPPEPDILLTPMTRAPELDTFSRHMNHVYGFCQVMFEGKPAICFLGRARPELCVYFSSPGTLVMAFQPGTKSADLFWAILLFACHLMSRLKQMLLCHGSVVVKNGRAIVFSGHHGVGKTPVLLHFLKNGWEYLSDDKFFLSRRQVYLMQTHIAVNHYHFQMLPWLSRYVAPKKQVVLPQAVRQGLSRLATRIWPGGVPVRVYCQLHPGTRIDLETNPFHTGIVSRAVPVLWVMLQNTGTPDVQPLNPETGLDKLALIQQMFFTLRFDLEKCLLFYSDRTLLPVRDLLAQNLPEDLIFALASVPENTQLDRFYENILDACP</sequence>
<proteinExistence type="predicted"/>
<dbReference type="OrthoDB" id="9778803at2"/>
<dbReference type="Proteomes" id="UP000014216">
    <property type="component" value="Unassembled WGS sequence"/>
</dbReference>
<keyword evidence="2" id="KW-1185">Reference proteome</keyword>
<evidence type="ECO:0000313" key="2">
    <source>
        <dbReference type="Proteomes" id="UP000014216"/>
    </source>
</evidence>
<gene>
    <name evidence="1" type="ORF">Dpo_4c00910</name>
</gene>
<evidence type="ECO:0008006" key="3">
    <source>
        <dbReference type="Google" id="ProtNLM"/>
    </source>
</evidence>
<protein>
    <recommendedName>
        <fullName evidence="3">HPr kinase</fullName>
    </recommendedName>
</protein>
<comment type="caution">
    <text evidence="1">The sequence shown here is derived from an EMBL/GenBank/DDBJ whole genome shotgun (WGS) entry which is preliminary data.</text>
</comment>
<reference evidence="1 2" key="1">
    <citation type="journal article" date="2013" name="Genome Announc.">
        <title>Draft Genome Sequence of Desulfotignum phosphitoxidans DSM 13687 Strain FiPS-3.</title>
        <authorList>
            <person name="Poehlein A."/>
            <person name="Daniel R."/>
            <person name="Simeonova D.D."/>
        </authorList>
    </citation>
    <scope>NUCLEOTIDE SEQUENCE [LARGE SCALE GENOMIC DNA]</scope>
    <source>
        <strain evidence="1 2">DSM 13687</strain>
    </source>
</reference>
<dbReference type="InterPro" id="IPR027417">
    <property type="entry name" value="P-loop_NTPase"/>
</dbReference>
<dbReference type="AlphaFoldDB" id="S0G237"/>
<dbReference type="RefSeq" id="WP_006965782.1">
    <property type="nucleotide sequence ID" value="NZ_APJX01000004.1"/>
</dbReference>
<organism evidence="1 2">
    <name type="scientific">Desulfotignum phosphitoxidans DSM 13687</name>
    <dbReference type="NCBI Taxonomy" id="1286635"/>
    <lineage>
        <taxon>Bacteria</taxon>
        <taxon>Pseudomonadati</taxon>
        <taxon>Thermodesulfobacteriota</taxon>
        <taxon>Desulfobacteria</taxon>
        <taxon>Desulfobacterales</taxon>
        <taxon>Desulfobacteraceae</taxon>
        <taxon>Desulfotignum</taxon>
    </lineage>
</organism>
<dbReference type="Gene3D" id="3.40.50.300">
    <property type="entry name" value="P-loop containing nucleotide triphosphate hydrolases"/>
    <property type="match status" value="1"/>
</dbReference>
<accession>S0G237</accession>